<name>A0A8T1VUP0_9STRA</name>
<gene>
    <name evidence="1" type="ORF">PHYPSEUDO_003464</name>
</gene>
<organism evidence="1 2">
    <name type="scientific">Phytophthora pseudosyringae</name>
    <dbReference type="NCBI Taxonomy" id="221518"/>
    <lineage>
        <taxon>Eukaryota</taxon>
        <taxon>Sar</taxon>
        <taxon>Stramenopiles</taxon>
        <taxon>Oomycota</taxon>
        <taxon>Peronosporomycetes</taxon>
        <taxon>Peronosporales</taxon>
        <taxon>Peronosporaceae</taxon>
        <taxon>Phytophthora</taxon>
    </lineage>
</organism>
<accession>A0A8T1VUP0</accession>
<sequence>MCCPRNNFQTVPSPLVAERLSAAHVAEDARSVPQARPRAVKMGLVRAPRAVKGSRHLCYEALSTLTSGGELVNRQHDMHM</sequence>
<keyword evidence="2" id="KW-1185">Reference proteome</keyword>
<evidence type="ECO:0000313" key="1">
    <source>
        <dbReference type="EMBL" id="KAG7383660.1"/>
    </source>
</evidence>
<reference evidence="1" key="1">
    <citation type="submission" date="2021-02" db="EMBL/GenBank/DDBJ databases">
        <authorList>
            <person name="Palmer J.M."/>
        </authorList>
    </citation>
    <scope>NUCLEOTIDE SEQUENCE</scope>
    <source>
        <strain evidence="1">SCRP734</strain>
    </source>
</reference>
<proteinExistence type="predicted"/>
<dbReference type="AlphaFoldDB" id="A0A8T1VUP0"/>
<evidence type="ECO:0000313" key="2">
    <source>
        <dbReference type="Proteomes" id="UP000694044"/>
    </source>
</evidence>
<protein>
    <submittedName>
        <fullName evidence="1">Uncharacterized protein</fullName>
    </submittedName>
</protein>
<comment type="caution">
    <text evidence="1">The sequence shown here is derived from an EMBL/GenBank/DDBJ whole genome shotgun (WGS) entry which is preliminary data.</text>
</comment>
<dbReference type="Proteomes" id="UP000694044">
    <property type="component" value="Unassembled WGS sequence"/>
</dbReference>
<dbReference type="EMBL" id="JAGDFM010000170">
    <property type="protein sequence ID" value="KAG7383660.1"/>
    <property type="molecule type" value="Genomic_DNA"/>
</dbReference>